<accession>A0A507BBB7</accession>
<dbReference type="Proteomes" id="UP000319257">
    <property type="component" value="Unassembled WGS sequence"/>
</dbReference>
<feature type="compositionally biased region" description="Low complexity" evidence="1">
    <location>
        <begin position="405"/>
        <end position="415"/>
    </location>
</feature>
<name>A0A507BBB7_9PEZI</name>
<feature type="compositionally biased region" description="Acidic residues" evidence="1">
    <location>
        <begin position="377"/>
        <end position="388"/>
    </location>
</feature>
<evidence type="ECO:0000313" key="2">
    <source>
        <dbReference type="EMBL" id="TPX14669.1"/>
    </source>
</evidence>
<dbReference type="STRING" id="1093900.A0A507BBB7"/>
<feature type="compositionally biased region" description="Low complexity" evidence="1">
    <location>
        <begin position="488"/>
        <end position="513"/>
    </location>
</feature>
<dbReference type="GeneID" id="41972511"/>
<feature type="compositionally biased region" description="Basic and acidic residues" evidence="1">
    <location>
        <begin position="358"/>
        <end position="371"/>
    </location>
</feature>
<feature type="compositionally biased region" description="Polar residues" evidence="1">
    <location>
        <begin position="332"/>
        <end position="345"/>
    </location>
</feature>
<feature type="compositionally biased region" description="Polar residues" evidence="1">
    <location>
        <begin position="1"/>
        <end position="11"/>
    </location>
</feature>
<sequence>MAEPNLASNNPFRRRPTIPQPPVEADAGSTPSPVPAASPSPQPSGDDFRRALTALPKSSEAPPSTTFQKPKPVKRVRVQSPPPSSPDSTEAEFEARFPASGHVQPPRHDENDSSSTSSSESESEAGEDPFRSTRPGVETEISGTSFPPSATRQRPPLNPFGRTLQDIEQGSGEAASDAIRSPGATAGKASLDVDSFRRLLMTGQSGGITAAPAVLGSGTHQTLQPPGPAGDAGSFTDASSISKQSIFEANQNPQETPRTSHEISEAEDDRRGLLLHTPSASSERTTLRKKPPPPSSRHGKLIKSQPKPDVAEPSRESTPRPTTKQLDDPASSIVQARRTSSSSDLNKPLPLPPQRPSVDGERESVFDKEAAGKVPEVDVDPDAPEEDIPSPRPPTPPNASHSTSAPVTATPAMAKPAPPPRRQAHYKPDPKASSTTSTAHEHPSTFPVDDEAAPPRSSMDSTHSRSSSFKANFSAPPPPPSRRSGHASKPSTSLVSPSVTSFASSISSPAILSDSERGQLGYSRAQGPTFEASSPPAAQTDGSAPDPISPPPQEKPSRPPPPPARHVSVRHKEHHRQADHFSATPGRPPSVVSVEAPTPPASRAGGIPPPPPPRPRQRGTSRGSTEVPDVIGRKSIDSVSSANRVRIADAEEGNGDGGGQLHHKGAVTEEQASVAGASGTGLEDRRDSHANDILADLDKLRREVDALRGAL</sequence>
<organism evidence="2 3">
    <name type="scientific">Thyridium curvatum</name>
    <dbReference type="NCBI Taxonomy" id="1093900"/>
    <lineage>
        <taxon>Eukaryota</taxon>
        <taxon>Fungi</taxon>
        <taxon>Dikarya</taxon>
        <taxon>Ascomycota</taxon>
        <taxon>Pezizomycotina</taxon>
        <taxon>Sordariomycetes</taxon>
        <taxon>Sordariomycetidae</taxon>
        <taxon>Thyridiales</taxon>
        <taxon>Thyridiaceae</taxon>
        <taxon>Thyridium</taxon>
    </lineage>
</organism>
<feature type="compositionally biased region" description="Low complexity" evidence="1">
    <location>
        <begin position="457"/>
        <end position="474"/>
    </location>
</feature>
<feature type="compositionally biased region" description="Polar residues" evidence="1">
    <location>
        <begin position="141"/>
        <end position="152"/>
    </location>
</feature>
<dbReference type="RefSeq" id="XP_030996380.1">
    <property type="nucleotide sequence ID" value="XM_031139544.1"/>
</dbReference>
<dbReference type="EMBL" id="SKBQ01000026">
    <property type="protein sequence ID" value="TPX14669.1"/>
    <property type="molecule type" value="Genomic_DNA"/>
</dbReference>
<feature type="compositionally biased region" description="Pro residues" evidence="1">
    <location>
        <begin position="547"/>
        <end position="564"/>
    </location>
</feature>
<proteinExistence type="predicted"/>
<feature type="compositionally biased region" description="Basic and acidic residues" evidence="1">
    <location>
        <begin position="258"/>
        <end position="272"/>
    </location>
</feature>
<feature type="region of interest" description="Disordered" evidence="1">
    <location>
        <begin position="1"/>
        <end position="189"/>
    </location>
</feature>
<evidence type="ECO:0000256" key="1">
    <source>
        <dbReference type="SAM" id="MobiDB-lite"/>
    </source>
</evidence>
<keyword evidence="3" id="KW-1185">Reference proteome</keyword>
<protein>
    <submittedName>
        <fullName evidence="2">Uncharacterized protein</fullName>
    </submittedName>
</protein>
<dbReference type="InParanoid" id="A0A507BBB7"/>
<reference evidence="2 3" key="1">
    <citation type="submission" date="2019-06" db="EMBL/GenBank/DDBJ databases">
        <title>Draft genome sequence of the filamentous fungus Phialemoniopsis curvata isolated from diesel fuel.</title>
        <authorList>
            <person name="Varaljay V.A."/>
            <person name="Lyon W.J."/>
            <person name="Crouch A.L."/>
            <person name="Drake C.E."/>
            <person name="Hollomon J.M."/>
            <person name="Nadeau L.J."/>
            <person name="Nunn H.S."/>
            <person name="Stevenson B.S."/>
            <person name="Bojanowski C.L."/>
            <person name="Crookes-Goodson W.J."/>
        </authorList>
    </citation>
    <scope>NUCLEOTIDE SEQUENCE [LARGE SCALE GENOMIC DNA]</scope>
    <source>
        <strain evidence="2 3">D216</strain>
    </source>
</reference>
<feature type="region of interest" description="Disordered" evidence="1">
    <location>
        <begin position="208"/>
        <end position="689"/>
    </location>
</feature>
<evidence type="ECO:0000313" key="3">
    <source>
        <dbReference type="Proteomes" id="UP000319257"/>
    </source>
</evidence>
<dbReference type="AlphaFoldDB" id="A0A507BBB7"/>
<feature type="compositionally biased region" description="Pro residues" evidence="1">
    <location>
        <begin position="32"/>
        <end position="42"/>
    </location>
</feature>
<dbReference type="OrthoDB" id="428854at2759"/>
<feature type="compositionally biased region" description="Basic and acidic residues" evidence="1">
    <location>
        <begin position="309"/>
        <end position="318"/>
    </location>
</feature>
<feature type="compositionally biased region" description="Polar residues" evidence="1">
    <location>
        <begin position="236"/>
        <end position="257"/>
    </location>
</feature>
<comment type="caution">
    <text evidence="2">The sequence shown here is derived from an EMBL/GenBank/DDBJ whole genome shotgun (WGS) entry which is preliminary data.</text>
</comment>
<feature type="compositionally biased region" description="Basic residues" evidence="1">
    <location>
        <begin position="287"/>
        <end position="301"/>
    </location>
</feature>
<feature type="compositionally biased region" description="Basic residues" evidence="1">
    <location>
        <begin position="567"/>
        <end position="577"/>
    </location>
</feature>
<gene>
    <name evidence="2" type="ORF">E0L32_005064</name>
</gene>